<gene>
    <name evidence="2" type="ORF">TrCOL_g1190</name>
</gene>
<dbReference type="OrthoDB" id="498037at2759"/>
<keyword evidence="3" id="KW-1185">Reference proteome</keyword>
<proteinExistence type="predicted"/>
<feature type="transmembrane region" description="Helical" evidence="1">
    <location>
        <begin position="205"/>
        <end position="223"/>
    </location>
</feature>
<feature type="transmembrane region" description="Helical" evidence="1">
    <location>
        <begin position="472"/>
        <end position="498"/>
    </location>
</feature>
<feature type="transmembrane region" description="Helical" evidence="1">
    <location>
        <begin position="76"/>
        <end position="101"/>
    </location>
</feature>
<feature type="transmembrane region" description="Helical" evidence="1">
    <location>
        <begin position="510"/>
        <end position="530"/>
    </location>
</feature>
<keyword evidence="1" id="KW-1133">Transmembrane helix</keyword>
<feature type="transmembrane region" description="Helical" evidence="1">
    <location>
        <begin position="750"/>
        <end position="770"/>
    </location>
</feature>
<feature type="transmembrane region" description="Helical" evidence="1">
    <location>
        <begin position="360"/>
        <end position="380"/>
    </location>
</feature>
<reference evidence="3" key="1">
    <citation type="journal article" date="2023" name="Commun. Biol.">
        <title>Genome analysis of Parmales, the sister group of diatoms, reveals the evolutionary specialization of diatoms from phago-mixotrophs to photoautotrophs.</title>
        <authorList>
            <person name="Ban H."/>
            <person name="Sato S."/>
            <person name="Yoshikawa S."/>
            <person name="Yamada K."/>
            <person name="Nakamura Y."/>
            <person name="Ichinomiya M."/>
            <person name="Sato N."/>
            <person name="Blanc-Mathieu R."/>
            <person name="Endo H."/>
            <person name="Kuwata A."/>
            <person name="Ogata H."/>
        </authorList>
    </citation>
    <scope>NUCLEOTIDE SEQUENCE [LARGE SCALE GENOMIC DNA]</scope>
</reference>
<feature type="transmembrane region" description="Helical" evidence="1">
    <location>
        <begin position="333"/>
        <end position="354"/>
    </location>
</feature>
<feature type="transmembrane region" description="Helical" evidence="1">
    <location>
        <begin position="113"/>
        <end position="131"/>
    </location>
</feature>
<evidence type="ECO:0000313" key="2">
    <source>
        <dbReference type="EMBL" id="GMI32495.1"/>
    </source>
</evidence>
<accession>A0A9W7G3X7</accession>
<keyword evidence="1" id="KW-0472">Membrane</keyword>
<feature type="transmembrane region" description="Helical" evidence="1">
    <location>
        <begin position="171"/>
        <end position="193"/>
    </location>
</feature>
<protein>
    <submittedName>
        <fullName evidence="2">Uncharacterized protein</fullName>
    </submittedName>
</protein>
<feature type="transmembrane region" description="Helical" evidence="1">
    <location>
        <begin position="401"/>
        <end position="426"/>
    </location>
</feature>
<dbReference type="AlphaFoldDB" id="A0A9W7G3X7"/>
<comment type="caution">
    <text evidence="2">The sequence shown here is derived from an EMBL/GenBank/DDBJ whole genome shotgun (WGS) entry which is preliminary data.</text>
</comment>
<sequence length="850" mass="94028">MSTTTDSERGLMSGVIKGVLDTAINIEKVAESGIESSVRGVKKVGTGVKKVGDQTLHLLEDVGAIPPLEKIPLKHFLALLGICIAPVFLFLSCFSAMGWGISGYRFAMHNSDFGYWCATGSFLTFGTMYMLDFSYWTSSCMRMLRSILVALAAIAFVFGIFFNAAEYPASPLVVTMLALPFYLFSFKWILFFVDFRNYVNWLSTPLFCTATITLIAWMIWLFTDNGRNEWDDKNRDFWAHELDCTPNFLTETSGFPECAQYYDADSNTWSCSLRGVDSSITKCPSECNQVYNTCGAAFLIWVNPMAIATGFYFLSFIFAFANPDHKNASIGAFVKFFLVICFLMWIASSLAAANSGVADALFSFVVFMCLSAACVALMLLGKKQLVGKIEDGVINKMKEKYGGYGTIFKGTFILSCLPIVFVYWGIATVNQAIRKIGLPLSKPLTDEDRTYALTLAASKQKKMIMSWEWTPVILMSLKVGVFVQVMGVLVTKFTYLFLAWLRIAIQSWSIAAVTAAMSFVGISLFLLPPVPGVPIYFMSGMMLLAVCEPAMGLFGGVTYCTFLGLILKLISGTIQQQVFGKKLGNMVAVRQMVGVNSDLMRAVRVIMADPGLTWGKCAILTGGPDWPTFVTTGILGCDFMPVFIGTFPCIVLIIPTVLMGMFVYLEGEPYEYEWARTVGTVATMITGLAQGGVMLLAAFYLEKTQVDRKDEIDAIPLDEEVLAEDKKVEAATALFAEVTKWEILPTKMKALLLSALFIMMCSCWLVMVFTNSCFKPFEMSDSIEGALDGDGWSLVKTLGWVSILLFIFASLELVVFNRWAKEQAQLKRGREGDREVEGEMLTDGNVKNVL</sequence>
<evidence type="ECO:0000256" key="1">
    <source>
        <dbReference type="SAM" id="Phobius"/>
    </source>
</evidence>
<feature type="transmembrane region" description="Helical" evidence="1">
    <location>
        <begin position="143"/>
        <end position="165"/>
    </location>
</feature>
<dbReference type="EMBL" id="BRYA01000019">
    <property type="protein sequence ID" value="GMI32495.1"/>
    <property type="molecule type" value="Genomic_DNA"/>
</dbReference>
<feature type="transmembrane region" description="Helical" evidence="1">
    <location>
        <begin position="798"/>
        <end position="820"/>
    </location>
</feature>
<name>A0A9W7G3X7_9STRA</name>
<evidence type="ECO:0000313" key="3">
    <source>
        <dbReference type="Proteomes" id="UP001165065"/>
    </source>
</evidence>
<feature type="transmembrane region" description="Helical" evidence="1">
    <location>
        <begin position="642"/>
        <end position="665"/>
    </location>
</feature>
<dbReference type="Proteomes" id="UP001165065">
    <property type="component" value="Unassembled WGS sequence"/>
</dbReference>
<organism evidence="2 3">
    <name type="scientific">Triparma columacea</name>
    <dbReference type="NCBI Taxonomy" id="722753"/>
    <lineage>
        <taxon>Eukaryota</taxon>
        <taxon>Sar</taxon>
        <taxon>Stramenopiles</taxon>
        <taxon>Ochrophyta</taxon>
        <taxon>Bolidophyceae</taxon>
        <taxon>Parmales</taxon>
        <taxon>Triparmaceae</taxon>
        <taxon>Triparma</taxon>
    </lineage>
</organism>
<keyword evidence="1" id="KW-0812">Transmembrane</keyword>
<feature type="transmembrane region" description="Helical" evidence="1">
    <location>
        <begin position="677"/>
        <end position="701"/>
    </location>
</feature>
<feature type="transmembrane region" description="Helical" evidence="1">
    <location>
        <begin position="550"/>
        <end position="570"/>
    </location>
</feature>
<feature type="transmembrane region" description="Helical" evidence="1">
    <location>
        <begin position="298"/>
        <end position="321"/>
    </location>
</feature>